<organism evidence="2 3">
    <name type="scientific">Candidatus Magasanikbacteria bacterium GW2011_GWA2_42_32</name>
    <dbReference type="NCBI Taxonomy" id="1619039"/>
    <lineage>
        <taxon>Bacteria</taxon>
        <taxon>Candidatus Magasanikiibacteriota</taxon>
    </lineage>
</organism>
<evidence type="ECO:0000313" key="3">
    <source>
        <dbReference type="Proteomes" id="UP000034837"/>
    </source>
</evidence>
<sequence>MKEFFWNHDSGVKLILITVLLFIGLNLVYLNKKIGEVGGVGEGIITEKTSEASVSSEICGDLCQKIIDQRVAEAISTVSGQKKTTTVVVKEKQEPKTTFIPLGGSYSTQGTDWTDVKNSEVYVKVEDYGTDPYVDWNAFLKVTNGNGAAYARLFDVTHGVAVDGSELSSSAENFAQISSGRIRLWSGNNLYRVQIKSLNGFTVYFDSGRMKIVTK</sequence>
<accession>A0A0G1A537</accession>
<gene>
    <name evidence="2" type="ORF">UV20_C0017G0006</name>
</gene>
<name>A0A0G1A537_9BACT</name>
<evidence type="ECO:0000313" key="2">
    <source>
        <dbReference type="EMBL" id="KKS56087.1"/>
    </source>
</evidence>
<dbReference type="Proteomes" id="UP000034837">
    <property type="component" value="Unassembled WGS sequence"/>
</dbReference>
<feature type="transmembrane region" description="Helical" evidence="1">
    <location>
        <begin position="12"/>
        <end position="30"/>
    </location>
</feature>
<evidence type="ECO:0000256" key="1">
    <source>
        <dbReference type="SAM" id="Phobius"/>
    </source>
</evidence>
<comment type="caution">
    <text evidence="2">The sequence shown here is derived from an EMBL/GenBank/DDBJ whole genome shotgun (WGS) entry which is preliminary data.</text>
</comment>
<reference evidence="2 3" key="1">
    <citation type="journal article" date="2015" name="Nature">
        <title>rRNA introns, odd ribosomes, and small enigmatic genomes across a large radiation of phyla.</title>
        <authorList>
            <person name="Brown C.T."/>
            <person name="Hug L.A."/>
            <person name="Thomas B.C."/>
            <person name="Sharon I."/>
            <person name="Castelle C.J."/>
            <person name="Singh A."/>
            <person name="Wilkins M.J."/>
            <person name="Williams K.H."/>
            <person name="Banfield J.F."/>
        </authorList>
    </citation>
    <scope>NUCLEOTIDE SEQUENCE [LARGE SCALE GENOMIC DNA]</scope>
</reference>
<keyword evidence="1" id="KW-1133">Transmembrane helix</keyword>
<proteinExistence type="predicted"/>
<keyword evidence="1" id="KW-0812">Transmembrane</keyword>
<protein>
    <submittedName>
        <fullName evidence="2">Uncharacterized protein</fullName>
    </submittedName>
</protein>
<dbReference type="EMBL" id="LCDO01000017">
    <property type="protein sequence ID" value="KKS56087.1"/>
    <property type="molecule type" value="Genomic_DNA"/>
</dbReference>
<dbReference type="AlphaFoldDB" id="A0A0G1A537"/>
<keyword evidence="1" id="KW-0472">Membrane</keyword>